<accession>A0ABY3PMT9</accession>
<dbReference type="EMBL" id="CP063845">
    <property type="protein sequence ID" value="UFP95006.1"/>
    <property type="molecule type" value="Genomic_DNA"/>
</dbReference>
<dbReference type="RefSeq" id="WP_230842106.1">
    <property type="nucleotide sequence ID" value="NZ_CP063845.1"/>
</dbReference>
<proteinExistence type="predicted"/>
<gene>
    <name evidence="1" type="ORF">ISF26_01795</name>
</gene>
<protein>
    <submittedName>
        <fullName evidence="1">Uncharacterized protein</fullName>
    </submittedName>
</protein>
<dbReference type="Proteomes" id="UP001054846">
    <property type="component" value="Chromosome"/>
</dbReference>
<sequence>MAEYDPYGSPKPIEQTVRHQVGDEDGLNLYLEGKHEYIADSEFHRYEAGFGTGLRWEQECFAWDGPAGRTSVYTTPHGGGFDAQITLLRGSTDETPQNSADNHPSGETDVKAFDLSLKTYSGDDRTEVGIGVGIAGGEWYVGGDGEKIDPDAAVSAQFGAGWSGGLGISMPHGEDTDGDGRGEWGLHIDGAVFSGGSRFEPETAFDNLANFKQSVEETATGWVEQANDTWQDVSYRAGDSWNDAIHQAQETMDDARESVVYEWNRLTDNLEHDWQEFIDPNISEYHALCDNLDQCAFSQGSEVDGDTELHRQDERTG</sequence>
<keyword evidence="2" id="KW-1185">Reference proteome</keyword>
<evidence type="ECO:0000313" key="1">
    <source>
        <dbReference type="EMBL" id="UFP95006.1"/>
    </source>
</evidence>
<evidence type="ECO:0000313" key="2">
    <source>
        <dbReference type="Proteomes" id="UP001054846"/>
    </source>
</evidence>
<reference evidence="1 2" key="1">
    <citation type="journal article" date="2021" name="Genome Biol. Evol.">
        <title>Complete Genome Sequencing of a Novel Gloeobacter Species from a Waterfall Cave in Mexico.</title>
        <authorList>
            <person name="Saw J.H."/>
            <person name="Cardona T."/>
            <person name="Montejano G."/>
        </authorList>
    </citation>
    <scope>NUCLEOTIDE SEQUENCE [LARGE SCALE GENOMIC DNA]</scope>
    <source>
        <strain evidence="1">MG652769</strain>
    </source>
</reference>
<organism evidence="1 2">
    <name type="scientific">Gloeobacter morelensis MG652769</name>
    <dbReference type="NCBI Taxonomy" id="2781736"/>
    <lineage>
        <taxon>Bacteria</taxon>
        <taxon>Bacillati</taxon>
        <taxon>Cyanobacteriota</taxon>
        <taxon>Cyanophyceae</taxon>
        <taxon>Gloeobacterales</taxon>
        <taxon>Gloeobacteraceae</taxon>
        <taxon>Gloeobacter</taxon>
        <taxon>Gloeobacter morelensis</taxon>
    </lineage>
</organism>
<name>A0ABY3PMT9_9CYAN</name>